<sequence>MEESWYQTLAVIQSHIQANIRTQQSQAALAFLQNLMEKGYQHKLYSGTSLWNIFFTRNSHTRLAMKEEYIKIEFLDDGAYKVNYYWQYAVNVKSLEDPIVLLFLDKLYLSPTQ</sequence>
<evidence type="ECO:0000313" key="1">
    <source>
        <dbReference type="EMBL" id="RAI99848.1"/>
    </source>
</evidence>
<organism evidence="1 2">
    <name type="scientific">Chitinophaga skermanii</name>
    <dbReference type="NCBI Taxonomy" id="331697"/>
    <lineage>
        <taxon>Bacteria</taxon>
        <taxon>Pseudomonadati</taxon>
        <taxon>Bacteroidota</taxon>
        <taxon>Chitinophagia</taxon>
        <taxon>Chitinophagales</taxon>
        <taxon>Chitinophagaceae</taxon>
        <taxon>Chitinophaga</taxon>
    </lineage>
</organism>
<accession>A0A327Q5X6</accession>
<reference evidence="1 2" key="1">
    <citation type="submission" date="2018-06" db="EMBL/GenBank/DDBJ databases">
        <title>Genomic Encyclopedia of Archaeal and Bacterial Type Strains, Phase II (KMG-II): from individual species to whole genera.</title>
        <authorList>
            <person name="Goeker M."/>
        </authorList>
    </citation>
    <scope>NUCLEOTIDE SEQUENCE [LARGE SCALE GENOMIC DNA]</scope>
    <source>
        <strain evidence="1 2">DSM 23857</strain>
    </source>
</reference>
<evidence type="ECO:0000313" key="2">
    <source>
        <dbReference type="Proteomes" id="UP000249547"/>
    </source>
</evidence>
<comment type="caution">
    <text evidence="1">The sequence shown here is derived from an EMBL/GenBank/DDBJ whole genome shotgun (WGS) entry which is preliminary data.</text>
</comment>
<proteinExistence type="predicted"/>
<name>A0A327Q5X6_9BACT</name>
<dbReference type="EMBL" id="QLLL01000009">
    <property type="protein sequence ID" value="RAI99848.1"/>
    <property type="molecule type" value="Genomic_DNA"/>
</dbReference>
<dbReference type="Proteomes" id="UP000249547">
    <property type="component" value="Unassembled WGS sequence"/>
</dbReference>
<protein>
    <submittedName>
        <fullName evidence="1">Uncharacterized protein</fullName>
    </submittedName>
</protein>
<keyword evidence="2" id="KW-1185">Reference proteome</keyword>
<gene>
    <name evidence="1" type="ORF">LX64_04401</name>
</gene>
<dbReference type="RefSeq" id="WP_111599801.1">
    <property type="nucleotide sequence ID" value="NZ_QLLL01000009.1"/>
</dbReference>
<dbReference type="AlphaFoldDB" id="A0A327Q5X6"/>